<gene>
    <name evidence="4" type="ORF">GR212_03955</name>
</gene>
<dbReference type="SUPFAM" id="SSF46689">
    <property type="entry name" value="Homeodomain-like"/>
    <property type="match status" value="1"/>
</dbReference>
<name>A0A6L9TYR4_9HYPH</name>
<dbReference type="InterPro" id="IPR025996">
    <property type="entry name" value="MT1864/Rv1816-like_C"/>
</dbReference>
<reference evidence="4 5" key="1">
    <citation type="submission" date="2019-12" db="EMBL/GenBank/DDBJ databases">
        <title>Rhizobium genotypes associated with high levels of biological nitrogen fixation by grain legumes in a temperate-maritime cropping system.</title>
        <authorList>
            <person name="Maluk M."/>
            <person name="Francesc Ferrando Molina F."/>
            <person name="Lopez Del Egido L."/>
            <person name="Lafos M."/>
            <person name="Langarica-Fuentes A."/>
            <person name="Gebre Yohannes G."/>
            <person name="Young M.W."/>
            <person name="Martin P."/>
            <person name="Gantlett R."/>
            <person name="Kenicer G."/>
            <person name="Hawes C."/>
            <person name="Begg G.S."/>
            <person name="Quilliam R.S."/>
            <person name="Squire G.R."/>
            <person name="Poole P.S."/>
            <person name="Young P.W."/>
            <person name="Iannetta P.M."/>
            <person name="James E.K."/>
        </authorList>
    </citation>
    <scope>NUCLEOTIDE SEQUENCE [LARGE SCALE GENOMIC DNA]</scope>
    <source>
        <strain evidence="4 5">JHI1118</strain>
    </source>
</reference>
<keyword evidence="1" id="KW-0805">Transcription regulation</keyword>
<keyword evidence="2" id="KW-0804">Transcription</keyword>
<evidence type="ECO:0000313" key="5">
    <source>
        <dbReference type="Proteomes" id="UP000483035"/>
    </source>
</evidence>
<protein>
    <submittedName>
        <fullName evidence="4">TetR family transcriptional regulator</fullName>
    </submittedName>
</protein>
<dbReference type="Gene3D" id="1.10.10.60">
    <property type="entry name" value="Homeodomain-like"/>
    <property type="match status" value="1"/>
</dbReference>
<dbReference type="EMBL" id="WUEY01000001">
    <property type="protein sequence ID" value="NEI68715.1"/>
    <property type="molecule type" value="Genomic_DNA"/>
</dbReference>
<evidence type="ECO:0000259" key="3">
    <source>
        <dbReference type="Pfam" id="PF13305"/>
    </source>
</evidence>
<dbReference type="RefSeq" id="WP_163985129.1">
    <property type="nucleotide sequence ID" value="NZ_WUEY01000001.1"/>
</dbReference>
<comment type="caution">
    <text evidence="4">The sequence shown here is derived from an EMBL/GenBank/DDBJ whole genome shotgun (WGS) entry which is preliminary data.</text>
</comment>
<sequence>MARAGLTTDRLVQAGAELADEIGFAHITGAALAKHFNVKQASLYSHMASFDDLKRRIAHLALGEIAARSAEALAGRTGKEALVVLANVYRDYAREHPGRFAAARHPLPAGQASGSAGPAIAQMMRAVLRSYDLPDAEQAHAIRLLGGFFMGFVTLELAGGFSHSPPDPESSWLRALDALDATLRTWPAAAP</sequence>
<evidence type="ECO:0000256" key="2">
    <source>
        <dbReference type="ARBA" id="ARBA00023163"/>
    </source>
</evidence>
<evidence type="ECO:0000313" key="4">
    <source>
        <dbReference type="EMBL" id="NEI68715.1"/>
    </source>
</evidence>
<dbReference type="Gene3D" id="1.10.357.10">
    <property type="entry name" value="Tetracycline Repressor, domain 2"/>
    <property type="match status" value="1"/>
</dbReference>
<dbReference type="Pfam" id="PF13305">
    <property type="entry name" value="TetR_C_33"/>
    <property type="match status" value="1"/>
</dbReference>
<dbReference type="Proteomes" id="UP000483035">
    <property type="component" value="Unassembled WGS sequence"/>
</dbReference>
<feature type="domain" description="HTH-type transcriptional regulator MT1864/Rv1816-like C-terminal" evidence="3">
    <location>
        <begin position="85"/>
        <end position="179"/>
    </location>
</feature>
<proteinExistence type="predicted"/>
<dbReference type="InterPro" id="IPR036271">
    <property type="entry name" value="Tet_transcr_reg_TetR-rel_C_sf"/>
</dbReference>
<organism evidence="4 5">
    <name type="scientific">Rhizobium lusitanum</name>
    <dbReference type="NCBI Taxonomy" id="293958"/>
    <lineage>
        <taxon>Bacteria</taxon>
        <taxon>Pseudomonadati</taxon>
        <taxon>Pseudomonadota</taxon>
        <taxon>Alphaproteobacteria</taxon>
        <taxon>Hyphomicrobiales</taxon>
        <taxon>Rhizobiaceae</taxon>
        <taxon>Rhizobium/Agrobacterium group</taxon>
        <taxon>Rhizobium</taxon>
    </lineage>
</organism>
<dbReference type="InterPro" id="IPR009057">
    <property type="entry name" value="Homeodomain-like_sf"/>
</dbReference>
<dbReference type="SUPFAM" id="SSF48498">
    <property type="entry name" value="Tetracyclin repressor-like, C-terminal domain"/>
    <property type="match status" value="1"/>
</dbReference>
<accession>A0A6L9TYR4</accession>
<dbReference type="AlphaFoldDB" id="A0A6L9TYR4"/>
<evidence type="ECO:0000256" key="1">
    <source>
        <dbReference type="ARBA" id="ARBA00023015"/>
    </source>
</evidence>